<proteinExistence type="inferred from homology"/>
<keyword evidence="6" id="KW-0663">Pyridoxal phosphate</keyword>
<accession>A0ABM6IJ12</accession>
<evidence type="ECO:0000259" key="8">
    <source>
        <dbReference type="Pfam" id="PF00155"/>
    </source>
</evidence>
<dbReference type="Gene3D" id="3.40.640.10">
    <property type="entry name" value="Type I PLP-dependent aspartate aminotransferase-like (Major domain)"/>
    <property type="match status" value="1"/>
</dbReference>
<evidence type="ECO:0000256" key="7">
    <source>
        <dbReference type="ARBA" id="ARBA00049185"/>
    </source>
</evidence>
<evidence type="ECO:0000256" key="3">
    <source>
        <dbReference type="ARBA" id="ARBA00012753"/>
    </source>
</evidence>
<evidence type="ECO:0000313" key="9">
    <source>
        <dbReference type="EMBL" id="AQS48831.1"/>
    </source>
</evidence>
<evidence type="ECO:0000256" key="6">
    <source>
        <dbReference type="ARBA" id="ARBA00022898"/>
    </source>
</evidence>
<dbReference type="PANTHER" id="PTHR46383">
    <property type="entry name" value="ASPARTATE AMINOTRANSFERASE"/>
    <property type="match status" value="1"/>
</dbReference>
<dbReference type="PANTHER" id="PTHR46383:SF1">
    <property type="entry name" value="ASPARTATE AMINOTRANSFERASE"/>
    <property type="match status" value="1"/>
</dbReference>
<feature type="domain" description="Aminotransferase class I/classII large" evidence="8">
    <location>
        <begin position="35"/>
        <end position="387"/>
    </location>
</feature>
<dbReference type="InterPro" id="IPR015421">
    <property type="entry name" value="PyrdxlP-dep_Trfase_major"/>
</dbReference>
<evidence type="ECO:0000256" key="2">
    <source>
        <dbReference type="ARBA" id="ARBA00007441"/>
    </source>
</evidence>
<keyword evidence="5" id="KW-0808">Transferase</keyword>
<dbReference type="Proteomes" id="UP000185622">
    <property type="component" value="Chromosome"/>
</dbReference>
<dbReference type="Pfam" id="PF00155">
    <property type="entry name" value="Aminotran_1_2"/>
    <property type="match status" value="1"/>
</dbReference>
<protein>
    <recommendedName>
        <fullName evidence="3">aspartate transaminase</fullName>
        <ecNumber evidence="3">2.6.1.1</ecNumber>
    </recommendedName>
</protein>
<comment type="cofactor">
    <cofactor evidence="1">
        <name>pyridoxal 5'-phosphate</name>
        <dbReference type="ChEBI" id="CHEBI:597326"/>
    </cofactor>
</comment>
<evidence type="ECO:0000256" key="4">
    <source>
        <dbReference type="ARBA" id="ARBA00022576"/>
    </source>
</evidence>
<evidence type="ECO:0000256" key="1">
    <source>
        <dbReference type="ARBA" id="ARBA00001933"/>
    </source>
</evidence>
<sequence length="393" mass="42568">MPHPLNPALAATFPPPVMEARRWLDGVEFTADRPLINVSQAAPVDPPPEALRQAIAEAALNDPQAHLYGPVLGLPDLRAELAHQWSLAYGGEVAARQVAITQGCNQAFCATLATLAGPGDEVILPTPWYFNHKMWLDMAGVHTVPLAPGAGLLPDPEEAAAKITGKTRAIVLVSPNNPGGAEYPAELLRAFADLAKRHKLALIVDETYRDFDSRNGAPHDLFSDPDWPDYFIHLYSFSKAYRLTGHRVGAIVAGEARLAEVEKFLDTVAICPSQLGQMAALWGMVHLSQWVAGEREEILRRRTAMEAAFADLEGWKMLGCGAYFAYVTHPDPRPSPDFAQALVREAGVLMLPGTMFMPQGANGAAQQMRIAFANVDSDGIAALRDRLASLARS</sequence>
<dbReference type="InterPro" id="IPR050596">
    <property type="entry name" value="AspAT/PAT-like"/>
</dbReference>
<name>A0ABM6IJ12_9RHOB</name>
<evidence type="ECO:0000313" key="10">
    <source>
        <dbReference type="Proteomes" id="UP000185622"/>
    </source>
</evidence>
<gene>
    <name evidence="9" type="ORF">BMG03_14300</name>
</gene>
<dbReference type="InterPro" id="IPR015424">
    <property type="entry name" value="PyrdxlP-dep_Trfase"/>
</dbReference>
<comment type="catalytic activity">
    <reaction evidence="7">
        <text>L-aspartate + 2-oxoglutarate = oxaloacetate + L-glutamate</text>
        <dbReference type="Rhea" id="RHEA:21824"/>
        <dbReference type="ChEBI" id="CHEBI:16452"/>
        <dbReference type="ChEBI" id="CHEBI:16810"/>
        <dbReference type="ChEBI" id="CHEBI:29985"/>
        <dbReference type="ChEBI" id="CHEBI:29991"/>
        <dbReference type="EC" id="2.6.1.1"/>
    </reaction>
</comment>
<dbReference type="CDD" id="cd00609">
    <property type="entry name" value="AAT_like"/>
    <property type="match status" value="1"/>
</dbReference>
<dbReference type="RefSeq" id="WP_075775652.1">
    <property type="nucleotide sequence ID" value="NZ_CP019437.1"/>
</dbReference>
<keyword evidence="4" id="KW-0032">Aminotransferase</keyword>
<comment type="similarity">
    <text evidence="2">Belongs to the class-I pyridoxal-phosphate-dependent aminotransferase family.</text>
</comment>
<evidence type="ECO:0000256" key="5">
    <source>
        <dbReference type="ARBA" id="ARBA00022679"/>
    </source>
</evidence>
<dbReference type="EMBL" id="CP019437">
    <property type="protein sequence ID" value="AQS48831.1"/>
    <property type="molecule type" value="Genomic_DNA"/>
</dbReference>
<dbReference type="InterPro" id="IPR004839">
    <property type="entry name" value="Aminotransferase_I/II_large"/>
</dbReference>
<dbReference type="NCBIfam" id="NF005732">
    <property type="entry name" value="PRK07550.1"/>
    <property type="match status" value="1"/>
</dbReference>
<keyword evidence="10" id="KW-1185">Reference proteome</keyword>
<reference evidence="9 10" key="1">
    <citation type="submission" date="2017-01" db="EMBL/GenBank/DDBJ databases">
        <title>The complete genome sequence of a sulfur-oxidizing marine bacterium Thioclava sp. 25B10_4T.</title>
        <authorList>
            <person name="Liu Y."/>
            <person name="Lai Q."/>
            <person name="Shao Z."/>
        </authorList>
    </citation>
    <scope>NUCLEOTIDE SEQUENCE [LARGE SCALE GENOMIC DNA]</scope>
    <source>
        <strain evidence="9 10">25B10_4</strain>
    </source>
</reference>
<dbReference type="EC" id="2.6.1.1" evidence="3"/>
<dbReference type="SUPFAM" id="SSF53383">
    <property type="entry name" value="PLP-dependent transferases"/>
    <property type="match status" value="1"/>
</dbReference>
<organism evidence="9 10">
    <name type="scientific">Thioclava nitratireducens</name>
    <dbReference type="NCBI Taxonomy" id="1915078"/>
    <lineage>
        <taxon>Bacteria</taxon>
        <taxon>Pseudomonadati</taxon>
        <taxon>Pseudomonadota</taxon>
        <taxon>Alphaproteobacteria</taxon>
        <taxon>Rhodobacterales</taxon>
        <taxon>Paracoccaceae</taxon>
        <taxon>Thioclava</taxon>
    </lineage>
</organism>